<feature type="chain" id="PRO_5038562200" description="MAC/Perforin domain-containing protein" evidence="1">
    <location>
        <begin position="27"/>
        <end position="346"/>
    </location>
</feature>
<evidence type="ECO:0008006" key="4">
    <source>
        <dbReference type="Google" id="ProtNLM"/>
    </source>
</evidence>
<evidence type="ECO:0000313" key="3">
    <source>
        <dbReference type="Proteomes" id="UP000806522"/>
    </source>
</evidence>
<gene>
    <name evidence="2" type="ORF">E7101_15120</name>
</gene>
<proteinExistence type="predicted"/>
<evidence type="ECO:0000256" key="1">
    <source>
        <dbReference type="SAM" id="SignalP"/>
    </source>
</evidence>
<protein>
    <recommendedName>
        <fullName evidence="4">MAC/Perforin domain-containing protein</fullName>
    </recommendedName>
</protein>
<keyword evidence="1" id="KW-0732">Signal</keyword>
<reference evidence="2" key="1">
    <citation type="submission" date="2019-04" db="EMBL/GenBank/DDBJ databases">
        <title>Evolution of Biomass-Degrading Anaerobic Consortia Revealed by Metagenomics.</title>
        <authorList>
            <person name="Peng X."/>
        </authorList>
    </citation>
    <scope>NUCLEOTIDE SEQUENCE</scope>
    <source>
        <strain evidence="2">SIG140</strain>
    </source>
</reference>
<dbReference type="PROSITE" id="PS51257">
    <property type="entry name" value="PROKAR_LIPOPROTEIN"/>
    <property type="match status" value="1"/>
</dbReference>
<name>A0A9D5SAU7_XYLRU</name>
<feature type="signal peptide" evidence="1">
    <location>
        <begin position="1"/>
        <end position="26"/>
    </location>
</feature>
<comment type="caution">
    <text evidence="2">The sequence shown here is derived from an EMBL/GenBank/DDBJ whole genome shotgun (WGS) entry which is preliminary data.</text>
</comment>
<sequence length="346" mass="39343">MNTTNFRRTIFFALSVFALGSCSSNNDEDTENNDASIPEEESVTNLFAELPVADKEYLGSGYDVTGTYLGNDCLRECVIDLSKLEPDEIFFYSYPSGHGDVVSGIGNSWECLDGLRESQEFDQLGESGDVYFAGTFTNNPLFKEEKERGNEYAFMMYMDRQALYIKKFNFPLELARHADRFLSDEFKKAVTEESAQRIVERFGTHVLEKTFMGVNILSIYRTGLQENKEDPERFLGSMFRRMSEVYHPFFSYIKDEKATKGGVISVQCHGNNTQALSAEFSNQPLTREASSKVISDWWNATNESNLSLALLDGDDLIPIYKLISDETKRAEVQRAVKAYIHSHQLQ</sequence>
<organism evidence="2 3">
    <name type="scientific">Xylanibacter ruminicola</name>
    <name type="common">Prevotella ruminicola</name>
    <dbReference type="NCBI Taxonomy" id="839"/>
    <lineage>
        <taxon>Bacteria</taxon>
        <taxon>Pseudomonadati</taxon>
        <taxon>Bacteroidota</taxon>
        <taxon>Bacteroidia</taxon>
        <taxon>Bacteroidales</taxon>
        <taxon>Prevotellaceae</taxon>
        <taxon>Xylanibacter</taxon>
    </lineage>
</organism>
<dbReference type="EMBL" id="SUYC01000031">
    <property type="protein sequence ID" value="MBE6272251.1"/>
    <property type="molecule type" value="Genomic_DNA"/>
</dbReference>
<dbReference type="Proteomes" id="UP000806522">
    <property type="component" value="Unassembled WGS sequence"/>
</dbReference>
<dbReference type="AlphaFoldDB" id="A0A9D5SAU7"/>
<evidence type="ECO:0000313" key="2">
    <source>
        <dbReference type="EMBL" id="MBE6272251.1"/>
    </source>
</evidence>
<accession>A0A9D5SAU7</accession>